<dbReference type="Proteomes" id="UP000294847">
    <property type="component" value="Chromosome 7"/>
</dbReference>
<accession>A0A4V1C855</accession>
<proteinExistence type="predicted"/>
<organism evidence="1 2">
    <name type="scientific">Pyricularia oryzae</name>
    <name type="common">Rice blast fungus</name>
    <name type="synonym">Magnaporthe oryzae</name>
    <dbReference type="NCBI Taxonomy" id="318829"/>
    <lineage>
        <taxon>Eukaryota</taxon>
        <taxon>Fungi</taxon>
        <taxon>Dikarya</taxon>
        <taxon>Ascomycota</taxon>
        <taxon>Pezizomycotina</taxon>
        <taxon>Sordariomycetes</taxon>
        <taxon>Sordariomycetidae</taxon>
        <taxon>Magnaporthales</taxon>
        <taxon>Pyriculariaceae</taxon>
        <taxon>Pyricularia</taxon>
    </lineage>
</organism>
<name>A0A4V1C855_PYROR</name>
<dbReference type="EMBL" id="CP034210">
    <property type="protein sequence ID" value="QBZ65708.1"/>
    <property type="molecule type" value="Genomic_DNA"/>
</dbReference>
<evidence type="ECO:0000313" key="1">
    <source>
        <dbReference type="EMBL" id="QBZ65708.1"/>
    </source>
</evidence>
<gene>
    <name evidence="1" type="ORF">PoMZ_12671</name>
</gene>
<sequence length="77" mass="8118">MLPRQLLVALLAPLGVSAVPTKDAVLFSNLMPRQDGSACDDGSAKICCQSVLDCMDACHDEGKQFAACDNDANCICE</sequence>
<evidence type="ECO:0000313" key="2">
    <source>
        <dbReference type="Proteomes" id="UP000294847"/>
    </source>
</evidence>
<protein>
    <submittedName>
        <fullName evidence="1">Uncharacterized protein</fullName>
    </submittedName>
</protein>
<reference evidence="1 2" key="1">
    <citation type="journal article" date="2019" name="Mol. Biol. Evol.">
        <title>Blast fungal genomes show frequent chromosomal changes, gene gains and losses, and effector gene turnover.</title>
        <authorList>
            <person name="Gomez Luciano L.B."/>
            <person name="Jason Tsai I."/>
            <person name="Chuma I."/>
            <person name="Tosa Y."/>
            <person name="Chen Y.H."/>
            <person name="Li J.Y."/>
            <person name="Li M.Y."/>
            <person name="Jade Lu M.Y."/>
            <person name="Nakayashiki H."/>
            <person name="Li W.H."/>
        </authorList>
    </citation>
    <scope>NUCLEOTIDE SEQUENCE [LARGE SCALE GENOMIC DNA]</scope>
    <source>
        <strain evidence="1">MZ5-1-6</strain>
    </source>
</reference>
<dbReference type="AlphaFoldDB" id="A0A4V1C855"/>